<dbReference type="EMBL" id="CAJNYD010000271">
    <property type="protein sequence ID" value="CAF3240075.1"/>
    <property type="molecule type" value="Genomic_DNA"/>
</dbReference>
<evidence type="ECO:0000313" key="2">
    <source>
        <dbReference type="Proteomes" id="UP000663833"/>
    </source>
</evidence>
<dbReference type="AlphaFoldDB" id="A0A817R5Q8"/>
<feature type="non-terminal residue" evidence="1">
    <location>
        <position position="1"/>
    </location>
</feature>
<proteinExistence type="predicted"/>
<protein>
    <submittedName>
        <fullName evidence="1">Uncharacterized protein</fullName>
    </submittedName>
</protein>
<evidence type="ECO:0000313" key="1">
    <source>
        <dbReference type="EMBL" id="CAF3240075.1"/>
    </source>
</evidence>
<reference evidence="1" key="1">
    <citation type="submission" date="2021-02" db="EMBL/GenBank/DDBJ databases">
        <authorList>
            <person name="Nowell W R."/>
        </authorList>
    </citation>
    <scope>NUCLEOTIDE SEQUENCE</scope>
</reference>
<sequence length="70" mass="8249">VKSSRVTNGKRPFTLMYGSLGGRKRLCMLRYGDTRCRKLSFRSKYDRVMALLLTFTVVWFHRLRHGGLRP</sequence>
<name>A0A817R5Q8_9BILA</name>
<organism evidence="1 2">
    <name type="scientific">Rotaria socialis</name>
    <dbReference type="NCBI Taxonomy" id="392032"/>
    <lineage>
        <taxon>Eukaryota</taxon>
        <taxon>Metazoa</taxon>
        <taxon>Spiralia</taxon>
        <taxon>Gnathifera</taxon>
        <taxon>Rotifera</taxon>
        <taxon>Eurotatoria</taxon>
        <taxon>Bdelloidea</taxon>
        <taxon>Philodinida</taxon>
        <taxon>Philodinidae</taxon>
        <taxon>Rotaria</taxon>
    </lineage>
</organism>
<accession>A0A817R5Q8</accession>
<comment type="caution">
    <text evidence="1">The sequence shown here is derived from an EMBL/GenBank/DDBJ whole genome shotgun (WGS) entry which is preliminary data.</text>
</comment>
<gene>
    <name evidence="1" type="ORF">LUA448_LOCUS4221</name>
</gene>
<dbReference type="Proteomes" id="UP000663833">
    <property type="component" value="Unassembled WGS sequence"/>
</dbReference>